<sequence>MASASRQQPGLACEECRKRKLRCDRQQPRCDQCEDSGAICYVNQDRSPRGPKRGHLKALRSRIEFTFYTPKYLIAVPATLESLVNRDQVSLDINAQHTSKSEVGQFPTPPESSVDSTKRECRSVSRSVDESPPNMSFAPTTAPEIEISDIIEADLDQLYFDRVHPVAPMLHQGRYLTWSQQCYKAEPYSGLQAAMWVLAAAASAHLQHMREPLYLCARSKLEALDNQIDCASSAYLQSAQGWLLLSHYEFRYMNYSRAWITAGRAFRIIQLMKLHEIDRFHTTALDLAFTEPWAEIEEKRRTFWLAYCLDRFLNISDQWPLTLHEEPLWIFLPAPESDFQHSRPVLMVSMSDAIETSGQKTLPPFAEAIVLTTLCWHSISLKQTPLVSKVPGLDTGIDFWEHHRRLYHIAQQRLMLLSLPPCSPELLDPMRLFTNMLANSAIIWFYGMMEILRGTSNDQAILVPLYSAYEIASLAKPLIRSSFFTVSNLFLFILASGALVACLTSHAHTFSPMLLFLSAKFLRTHGDQLRTSGTVSEDKYGRLGELKRALLVLQNGNNLAMNYLDLLELDWFDEWSDFPSVQGILSGGTEQQETPCVLDIMNPF</sequence>
<dbReference type="Pfam" id="PF04082">
    <property type="entry name" value="Fungal_trans"/>
    <property type="match status" value="1"/>
</dbReference>
<gene>
    <name evidence="10" type="ORF">N7460_012345</name>
</gene>
<organism evidence="10 11">
    <name type="scientific">Penicillium canescens</name>
    <dbReference type="NCBI Taxonomy" id="5083"/>
    <lineage>
        <taxon>Eukaryota</taxon>
        <taxon>Fungi</taxon>
        <taxon>Dikarya</taxon>
        <taxon>Ascomycota</taxon>
        <taxon>Pezizomycotina</taxon>
        <taxon>Eurotiomycetes</taxon>
        <taxon>Eurotiomycetidae</taxon>
        <taxon>Eurotiales</taxon>
        <taxon>Aspergillaceae</taxon>
        <taxon>Penicillium</taxon>
    </lineage>
</organism>
<accession>A0AAD6I388</accession>
<feature type="compositionally biased region" description="Basic and acidic residues" evidence="7">
    <location>
        <begin position="116"/>
        <end position="129"/>
    </location>
</feature>
<dbReference type="SMART" id="SM00906">
    <property type="entry name" value="Fungal_trans"/>
    <property type="match status" value="1"/>
</dbReference>
<keyword evidence="6" id="KW-0539">Nucleus</keyword>
<dbReference type="Proteomes" id="UP001219568">
    <property type="component" value="Unassembled WGS sequence"/>
</dbReference>
<dbReference type="InterPro" id="IPR036864">
    <property type="entry name" value="Zn2-C6_fun-type_DNA-bd_sf"/>
</dbReference>
<evidence type="ECO:0000256" key="2">
    <source>
        <dbReference type="ARBA" id="ARBA00022723"/>
    </source>
</evidence>
<dbReference type="Gene3D" id="4.10.240.10">
    <property type="entry name" value="Zn(2)-C6 fungal-type DNA-binding domain"/>
    <property type="match status" value="1"/>
</dbReference>
<dbReference type="PANTHER" id="PTHR47338">
    <property type="entry name" value="ZN(II)2CYS6 TRANSCRIPTION FACTOR (EUROFUNG)-RELATED"/>
    <property type="match status" value="1"/>
</dbReference>
<dbReference type="InterPro" id="IPR050815">
    <property type="entry name" value="TF_fung"/>
</dbReference>
<keyword evidence="8" id="KW-0472">Membrane</keyword>
<protein>
    <recommendedName>
        <fullName evidence="9">Zn(2)-C6 fungal-type domain-containing protein</fullName>
    </recommendedName>
</protein>
<dbReference type="SMART" id="SM00066">
    <property type="entry name" value="GAL4"/>
    <property type="match status" value="1"/>
</dbReference>
<keyword evidence="2" id="KW-0479">Metal-binding</keyword>
<dbReference type="CDD" id="cd00067">
    <property type="entry name" value="GAL4"/>
    <property type="match status" value="1"/>
</dbReference>
<comment type="caution">
    <text evidence="10">The sequence shown here is derived from an EMBL/GenBank/DDBJ whole genome shotgun (WGS) entry which is preliminary data.</text>
</comment>
<dbReference type="GO" id="GO:0008270">
    <property type="term" value="F:zinc ion binding"/>
    <property type="evidence" value="ECO:0007669"/>
    <property type="project" value="InterPro"/>
</dbReference>
<evidence type="ECO:0000259" key="9">
    <source>
        <dbReference type="PROSITE" id="PS50048"/>
    </source>
</evidence>
<keyword evidence="3" id="KW-0805">Transcription regulation</keyword>
<dbReference type="PROSITE" id="PS50048">
    <property type="entry name" value="ZN2_CY6_FUNGAL_2"/>
    <property type="match status" value="1"/>
</dbReference>
<dbReference type="GO" id="GO:0003677">
    <property type="term" value="F:DNA binding"/>
    <property type="evidence" value="ECO:0007669"/>
    <property type="project" value="UniProtKB-KW"/>
</dbReference>
<reference evidence="10" key="2">
    <citation type="submission" date="2023-01" db="EMBL/GenBank/DDBJ databases">
        <authorList>
            <person name="Petersen C."/>
        </authorList>
    </citation>
    <scope>NUCLEOTIDE SEQUENCE</scope>
    <source>
        <strain evidence="10">IBT 15450</strain>
    </source>
</reference>
<dbReference type="CDD" id="cd12148">
    <property type="entry name" value="fungal_TF_MHR"/>
    <property type="match status" value="1"/>
</dbReference>
<evidence type="ECO:0000313" key="11">
    <source>
        <dbReference type="Proteomes" id="UP001219568"/>
    </source>
</evidence>
<feature type="transmembrane region" description="Helical" evidence="8">
    <location>
        <begin position="483"/>
        <end position="503"/>
    </location>
</feature>
<evidence type="ECO:0000256" key="5">
    <source>
        <dbReference type="ARBA" id="ARBA00023163"/>
    </source>
</evidence>
<evidence type="ECO:0000256" key="1">
    <source>
        <dbReference type="ARBA" id="ARBA00004123"/>
    </source>
</evidence>
<dbReference type="AlphaFoldDB" id="A0AAD6I388"/>
<dbReference type="InterPro" id="IPR001138">
    <property type="entry name" value="Zn2Cys6_DnaBD"/>
</dbReference>
<evidence type="ECO:0000256" key="4">
    <source>
        <dbReference type="ARBA" id="ARBA00023125"/>
    </source>
</evidence>
<keyword evidence="8" id="KW-0812">Transmembrane</keyword>
<evidence type="ECO:0000256" key="6">
    <source>
        <dbReference type="ARBA" id="ARBA00023242"/>
    </source>
</evidence>
<feature type="domain" description="Zn(2)-C6 fungal-type" evidence="9">
    <location>
        <begin position="12"/>
        <end position="42"/>
    </location>
</feature>
<keyword evidence="11" id="KW-1185">Reference proteome</keyword>
<dbReference type="PANTHER" id="PTHR47338:SF3">
    <property type="entry name" value="C6 FINGER DOMAIN TRANSCRIPTION FACTOR DBAA-RELATED"/>
    <property type="match status" value="1"/>
</dbReference>
<evidence type="ECO:0000256" key="3">
    <source>
        <dbReference type="ARBA" id="ARBA00023015"/>
    </source>
</evidence>
<dbReference type="GO" id="GO:0006351">
    <property type="term" value="P:DNA-templated transcription"/>
    <property type="evidence" value="ECO:0007669"/>
    <property type="project" value="InterPro"/>
</dbReference>
<dbReference type="InterPro" id="IPR007219">
    <property type="entry name" value="XnlR_reg_dom"/>
</dbReference>
<comment type="subcellular location">
    <subcellularLocation>
        <location evidence="1">Nucleus</location>
    </subcellularLocation>
</comment>
<name>A0AAD6I388_PENCN</name>
<dbReference type="Pfam" id="PF00172">
    <property type="entry name" value="Zn_clus"/>
    <property type="match status" value="1"/>
</dbReference>
<evidence type="ECO:0000256" key="8">
    <source>
        <dbReference type="SAM" id="Phobius"/>
    </source>
</evidence>
<keyword evidence="4" id="KW-0238">DNA-binding</keyword>
<keyword evidence="5" id="KW-0804">Transcription</keyword>
<keyword evidence="8" id="KW-1133">Transmembrane helix</keyword>
<reference evidence="10" key="1">
    <citation type="journal article" date="2023" name="IMA Fungus">
        <title>Comparative genomic study of the Penicillium genus elucidates a diverse pangenome and 15 lateral gene transfer events.</title>
        <authorList>
            <person name="Petersen C."/>
            <person name="Sorensen T."/>
            <person name="Nielsen M.R."/>
            <person name="Sondergaard T.E."/>
            <person name="Sorensen J.L."/>
            <person name="Fitzpatrick D.A."/>
            <person name="Frisvad J.C."/>
            <person name="Nielsen K.L."/>
        </authorList>
    </citation>
    <scope>NUCLEOTIDE SEQUENCE</scope>
    <source>
        <strain evidence="10">IBT 15450</strain>
    </source>
</reference>
<dbReference type="PROSITE" id="PS00463">
    <property type="entry name" value="ZN2_CY6_FUNGAL_1"/>
    <property type="match status" value="1"/>
</dbReference>
<evidence type="ECO:0000313" key="10">
    <source>
        <dbReference type="EMBL" id="KAJ6027528.1"/>
    </source>
</evidence>
<feature type="region of interest" description="Disordered" evidence="7">
    <location>
        <begin position="99"/>
        <end position="139"/>
    </location>
</feature>
<dbReference type="GO" id="GO:0005634">
    <property type="term" value="C:nucleus"/>
    <property type="evidence" value="ECO:0007669"/>
    <property type="project" value="UniProtKB-SubCell"/>
</dbReference>
<dbReference type="SUPFAM" id="SSF57701">
    <property type="entry name" value="Zn2/Cys6 DNA-binding domain"/>
    <property type="match status" value="1"/>
</dbReference>
<proteinExistence type="predicted"/>
<dbReference type="EMBL" id="JAQJZL010000015">
    <property type="protein sequence ID" value="KAJ6027528.1"/>
    <property type="molecule type" value="Genomic_DNA"/>
</dbReference>
<evidence type="ECO:0000256" key="7">
    <source>
        <dbReference type="SAM" id="MobiDB-lite"/>
    </source>
</evidence>
<dbReference type="GO" id="GO:0000981">
    <property type="term" value="F:DNA-binding transcription factor activity, RNA polymerase II-specific"/>
    <property type="evidence" value="ECO:0007669"/>
    <property type="project" value="InterPro"/>
</dbReference>